<dbReference type="SUPFAM" id="SSF103481">
    <property type="entry name" value="Multidrug resistance efflux transporter EmrE"/>
    <property type="match status" value="1"/>
</dbReference>
<dbReference type="InterPro" id="IPR000620">
    <property type="entry name" value="EamA_dom"/>
</dbReference>
<accession>A0A6I1MKY3</accession>
<evidence type="ECO:0000256" key="1">
    <source>
        <dbReference type="ARBA" id="ARBA00007362"/>
    </source>
</evidence>
<comment type="caution">
    <text evidence="4">The sequence shown here is derived from an EMBL/GenBank/DDBJ whole genome shotgun (WGS) entry which is preliminary data.</text>
</comment>
<feature type="transmembrane region" description="Helical" evidence="2">
    <location>
        <begin position="57"/>
        <end position="80"/>
    </location>
</feature>
<keyword evidence="5" id="KW-1185">Reference proteome</keyword>
<dbReference type="InterPro" id="IPR037185">
    <property type="entry name" value="EmrE-like"/>
</dbReference>
<dbReference type="PANTHER" id="PTHR22911:SF137">
    <property type="entry name" value="SOLUTE CARRIER FAMILY 35 MEMBER G2-RELATED"/>
    <property type="match status" value="1"/>
</dbReference>
<organism evidence="4 5">
    <name type="scientific">Clostridium tarantellae</name>
    <dbReference type="NCBI Taxonomy" id="39493"/>
    <lineage>
        <taxon>Bacteria</taxon>
        <taxon>Bacillati</taxon>
        <taxon>Bacillota</taxon>
        <taxon>Clostridia</taxon>
        <taxon>Eubacteriales</taxon>
        <taxon>Clostridiaceae</taxon>
        <taxon>Clostridium</taxon>
    </lineage>
</organism>
<dbReference type="AlphaFoldDB" id="A0A6I1MKY3"/>
<protein>
    <submittedName>
        <fullName evidence="4">EamA family transporter</fullName>
    </submittedName>
</protein>
<feature type="transmembrane region" description="Helical" evidence="2">
    <location>
        <begin position="128"/>
        <end position="149"/>
    </location>
</feature>
<feature type="transmembrane region" description="Helical" evidence="2">
    <location>
        <begin position="250"/>
        <end position="271"/>
    </location>
</feature>
<reference evidence="4 5" key="1">
    <citation type="submission" date="2019-10" db="EMBL/GenBank/DDBJ databases">
        <title>The Genome Sequence of Clostridium tarantellae Isolated from Fish Brain.</title>
        <authorList>
            <person name="Bano L."/>
            <person name="Kiel M."/>
            <person name="Sales G."/>
            <person name="Doxey A.C."/>
            <person name="Mansfield M.J."/>
            <person name="Schiavone M."/>
            <person name="Rossetto O."/>
            <person name="Pirazzini M."/>
            <person name="Dobrindt U."/>
            <person name="Montecucco C."/>
        </authorList>
    </citation>
    <scope>NUCLEOTIDE SEQUENCE [LARGE SCALE GENOMIC DNA]</scope>
    <source>
        <strain evidence="4 5">DSM 3997</strain>
    </source>
</reference>
<proteinExistence type="inferred from homology"/>
<name>A0A6I1MKY3_9CLOT</name>
<feature type="transmembrane region" description="Helical" evidence="2">
    <location>
        <begin position="283"/>
        <end position="301"/>
    </location>
</feature>
<dbReference type="EMBL" id="WHJC01000088">
    <property type="protein sequence ID" value="MPQ43634.1"/>
    <property type="molecule type" value="Genomic_DNA"/>
</dbReference>
<feature type="domain" description="EamA" evidence="3">
    <location>
        <begin position="25"/>
        <end position="172"/>
    </location>
</feature>
<comment type="similarity">
    <text evidence="1">Belongs to the EamA transporter family.</text>
</comment>
<feature type="transmembrane region" description="Helical" evidence="2">
    <location>
        <begin position="26"/>
        <end position="51"/>
    </location>
</feature>
<dbReference type="Proteomes" id="UP000430345">
    <property type="component" value="Unassembled WGS sequence"/>
</dbReference>
<feature type="domain" description="EamA" evidence="3">
    <location>
        <begin position="186"/>
        <end position="324"/>
    </location>
</feature>
<dbReference type="GO" id="GO:0016020">
    <property type="term" value="C:membrane"/>
    <property type="evidence" value="ECO:0007669"/>
    <property type="project" value="InterPro"/>
</dbReference>
<feature type="transmembrane region" description="Helical" evidence="2">
    <location>
        <begin position="156"/>
        <end position="175"/>
    </location>
</feature>
<feature type="transmembrane region" description="Helical" evidence="2">
    <location>
        <begin position="224"/>
        <end position="244"/>
    </location>
</feature>
<gene>
    <name evidence="4" type="ORF">GBZ86_07665</name>
</gene>
<dbReference type="OrthoDB" id="5604143at2"/>
<keyword evidence="2" id="KW-0472">Membrane</keyword>
<evidence type="ECO:0000313" key="5">
    <source>
        <dbReference type="Proteomes" id="UP000430345"/>
    </source>
</evidence>
<feature type="transmembrane region" description="Helical" evidence="2">
    <location>
        <begin position="307"/>
        <end position="325"/>
    </location>
</feature>
<keyword evidence="2" id="KW-1133">Transmembrane helix</keyword>
<dbReference type="Pfam" id="PF00892">
    <property type="entry name" value="EamA"/>
    <property type="match status" value="2"/>
</dbReference>
<evidence type="ECO:0000256" key="2">
    <source>
        <dbReference type="SAM" id="Phobius"/>
    </source>
</evidence>
<feature type="transmembrane region" description="Helical" evidence="2">
    <location>
        <begin position="101"/>
        <end position="122"/>
    </location>
</feature>
<dbReference type="PANTHER" id="PTHR22911">
    <property type="entry name" value="ACYL-MALONYL CONDENSING ENZYME-RELATED"/>
    <property type="match status" value="1"/>
</dbReference>
<keyword evidence="2" id="KW-0812">Transmembrane</keyword>
<feature type="transmembrane region" description="Helical" evidence="2">
    <location>
        <begin position="181"/>
        <end position="212"/>
    </location>
</feature>
<dbReference type="RefSeq" id="WP_152889331.1">
    <property type="nucleotide sequence ID" value="NZ_WHJC01000088.1"/>
</dbReference>
<sequence>MEVEVLGSKEAIKAQKKAQAKFTKKGSVMGIVSAITFGFYSAVLGVALAMGPFTDEASLLVAPLVGAAMNDSLAALWLLIYNTIQGRSREIWRSLKTLPGLIVCLAALLGGPIANAAYLLAIQFSGPAYAIPISALCPVVGALLARIFLKQKVTKRVMLGIVMCVTGAVIIGYTPPEGGSMPYFVLGLICAFVAAFGWGAEGTLSAFGTALIDPKVAINIRQATSGIVFIVVVVPIVGGLTMFGKAMVSPAPLVIIAVAALAAAVSFLTWYKANSMCGVAQGMALNSTYVLWGIIFSYFLGQAEMTTTLIVGAILVTLGAMLVAIDPREMFSKKEA</sequence>
<evidence type="ECO:0000313" key="4">
    <source>
        <dbReference type="EMBL" id="MPQ43634.1"/>
    </source>
</evidence>
<evidence type="ECO:0000259" key="3">
    <source>
        <dbReference type="Pfam" id="PF00892"/>
    </source>
</evidence>